<name>A0A9P0QQW4_9ASCO</name>
<dbReference type="Proteomes" id="UP000837801">
    <property type="component" value="Unassembled WGS sequence"/>
</dbReference>
<dbReference type="Pfam" id="PF12856">
    <property type="entry name" value="ANAPC9"/>
    <property type="match status" value="1"/>
</dbReference>
<feature type="region of interest" description="Disordered" evidence="1">
    <location>
        <begin position="1"/>
        <end position="28"/>
    </location>
</feature>
<sequence length="506" mass="57269">MSNRGNPKIFIRRPPNQSLDHNESLVSNANITGRTVSSSSNASMMSTPSNNIRRIQEQRQQQSQLMKTSQANQSKNARKNSKARFSGSRPSNSNVKYKLLNLQKSSKRFSSSELAGHSSEKLITSNINQTIESISLNNAMKEGNGYDYSVYVKRDTEDSGNHLGSTRDRIGPSLEQIDNDGGSRLNASVKQSQISAWESAEKVTKNLIFNNSSDDDDDELEDSSSLLGSKDAIKSIPGYTDGELNFIISRYNSHLLRINTNGELTMADFHRLEEEEEKILWEYRQRHQVSQERIFAQYSSMNDKRKVQVSQKKELLKRIFGNSNNLNQNFITNNTSYSIMENVSNSQLTFHEDEEEISQILEAHEYFQKVLEETLNLIKNAKNHILSASGGSHGKHKLNGTDRKMFNTSYTGSDIEHFSSEKFQSIVASQLDGIYGKYIKKVDKENGGEGDSEKGENRANDNDNENENEEDDNDEERDELQSFSIAYLRKCVREDIDEENGGETGE</sequence>
<comment type="caution">
    <text evidence="2">The sequence shown here is derived from an EMBL/GenBank/DDBJ whole genome shotgun (WGS) entry which is preliminary data.</text>
</comment>
<reference evidence="2" key="1">
    <citation type="submission" date="2022-03" db="EMBL/GenBank/DDBJ databases">
        <authorList>
            <person name="Legras J.-L."/>
            <person name="Devillers H."/>
            <person name="Grondin C."/>
        </authorList>
    </citation>
    <scope>NUCLEOTIDE SEQUENCE</scope>
    <source>
        <strain evidence="2">CLIB 1423</strain>
    </source>
</reference>
<evidence type="ECO:0000313" key="2">
    <source>
        <dbReference type="EMBL" id="CAH2352918.1"/>
    </source>
</evidence>
<feature type="compositionally biased region" description="Basic and acidic residues" evidence="1">
    <location>
        <begin position="444"/>
        <end position="461"/>
    </location>
</feature>
<dbReference type="OrthoDB" id="4078100at2759"/>
<feature type="compositionally biased region" description="Polar residues" evidence="1">
    <location>
        <begin position="15"/>
        <end position="28"/>
    </location>
</feature>
<dbReference type="GO" id="GO:0005680">
    <property type="term" value="C:anaphase-promoting complex"/>
    <property type="evidence" value="ECO:0007669"/>
    <property type="project" value="InterPro"/>
</dbReference>
<feature type="compositionally biased region" description="Acidic residues" evidence="1">
    <location>
        <begin position="462"/>
        <end position="478"/>
    </location>
</feature>
<feature type="region of interest" description="Disordered" evidence="1">
    <location>
        <begin position="444"/>
        <end position="481"/>
    </location>
</feature>
<feature type="compositionally biased region" description="Polar residues" evidence="1">
    <location>
        <begin position="65"/>
        <end position="75"/>
    </location>
</feature>
<gene>
    <name evidence="2" type="ORF">CLIB1423_08S04104</name>
</gene>
<dbReference type="InterPro" id="IPR024274">
    <property type="entry name" value="APC9"/>
</dbReference>
<organism evidence="2 3">
    <name type="scientific">[Candida] railenensis</name>
    <dbReference type="NCBI Taxonomy" id="45579"/>
    <lineage>
        <taxon>Eukaryota</taxon>
        <taxon>Fungi</taxon>
        <taxon>Dikarya</taxon>
        <taxon>Ascomycota</taxon>
        <taxon>Saccharomycotina</taxon>
        <taxon>Pichiomycetes</taxon>
        <taxon>Debaryomycetaceae</taxon>
        <taxon>Kurtzmaniella</taxon>
    </lineage>
</organism>
<evidence type="ECO:0000313" key="3">
    <source>
        <dbReference type="Proteomes" id="UP000837801"/>
    </source>
</evidence>
<dbReference type="EMBL" id="CAKXYY010000008">
    <property type="protein sequence ID" value="CAH2352918.1"/>
    <property type="molecule type" value="Genomic_DNA"/>
</dbReference>
<keyword evidence="3" id="KW-1185">Reference proteome</keyword>
<evidence type="ECO:0000256" key="1">
    <source>
        <dbReference type="SAM" id="MobiDB-lite"/>
    </source>
</evidence>
<proteinExistence type="predicted"/>
<accession>A0A9P0QQW4</accession>
<feature type="region of interest" description="Disordered" evidence="1">
    <location>
        <begin position="56"/>
        <end position="95"/>
    </location>
</feature>
<protein>
    <submittedName>
        <fullName evidence="2">Uncharacterized protein</fullName>
    </submittedName>
</protein>
<dbReference type="AlphaFoldDB" id="A0A9P0QQW4"/>